<dbReference type="eggNOG" id="COG0464">
    <property type="taxonomic scope" value="Bacteria"/>
</dbReference>
<gene>
    <name evidence="3" type="ordered locus">Fisuc_2109</name>
    <name evidence="4" type="ordered locus">FSU_2638</name>
</gene>
<evidence type="ECO:0000313" key="3">
    <source>
        <dbReference type="EMBL" id="ACX75696.1"/>
    </source>
</evidence>
<dbReference type="GO" id="GO:0016887">
    <property type="term" value="F:ATP hydrolysis activity"/>
    <property type="evidence" value="ECO:0007669"/>
    <property type="project" value="InterPro"/>
</dbReference>
<keyword evidence="6" id="KW-1185">Reference proteome</keyword>
<dbReference type="STRING" id="59374.FSU_2638"/>
<evidence type="ECO:0000256" key="1">
    <source>
        <dbReference type="SAM" id="MobiDB-lite"/>
    </source>
</evidence>
<reference evidence="3 6" key="1">
    <citation type="submission" date="2009-10" db="EMBL/GenBank/DDBJ databases">
        <title>Complete sequence of Fibrobacter succinogenes subsp. succinogenes S85.</title>
        <authorList>
            <consortium name="US DOE Joint Genome Institute"/>
            <person name="Lucas S."/>
            <person name="Copeland A."/>
            <person name="Lapidus A."/>
            <person name="Glavina del Rio T."/>
            <person name="Tice H."/>
            <person name="Bruce D."/>
            <person name="Goodwin L."/>
            <person name="Pitluck S."/>
            <person name="Chertkov O."/>
            <person name="Detter J.C."/>
            <person name="Han C."/>
            <person name="Tapia R."/>
            <person name="Larimer F."/>
            <person name="Land M."/>
            <person name="Hauser L."/>
            <person name="Kyrpides N."/>
            <person name="Mikhailova N."/>
            <person name="Weimer P.J."/>
            <person name="Stevenson D.M."/>
            <person name="Boyum J."/>
            <person name="Brumm P.I."/>
            <person name="Mead D."/>
        </authorList>
    </citation>
    <scope>NUCLEOTIDE SEQUENCE [LARGE SCALE GENOMIC DNA]</scope>
    <source>
        <strain evidence="6">ATCC 19169 / S85</strain>
        <strain evidence="3">S85</strain>
    </source>
</reference>
<dbReference type="PATRIC" id="fig|59374.8.peg.2532"/>
<dbReference type="PANTHER" id="PTHR23077">
    <property type="entry name" value="AAA-FAMILY ATPASE"/>
    <property type="match status" value="1"/>
</dbReference>
<dbReference type="KEGG" id="fsu:Fisuc_2109"/>
<dbReference type="Proteomes" id="UP000000517">
    <property type="component" value="Chromosome"/>
</dbReference>
<feature type="compositionally biased region" description="Basic and acidic residues" evidence="1">
    <location>
        <begin position="71"/>
        <end position="82"/>
    </location>
</feature>
<proteinExistence type="predicted"/>
<dbReference type="RefSeq" id="WP_014546757.1">
    <property type="nucleotide sequence ID" value="NC_013410.1"/>
</dbReference>
<dbReference type="HOGENOM" id="CLU_020632_0_0_0"/>
<evidence type="ECO:0000313" key="5">
    <source>
        <dbReference type="Proteomes" id="UP000000517"/>
    </source>
</evidence>
<dbReference type="SMART" id="SM00382">
    <property type="entry name" value="AAA"/>
    <property type="match status" value="2"/>
</dbReference>
<dbReference type="EMBL" id="CP002158">
    <property type="protein sequence ID" value="ADL24749.1"/>
    <property type="molecule type" value="Genomic_DNA"/>
</dbReference>
<reference evidence="4" key="3">
    <citation type="submission" date="2010-08" db="EMBL/GenBank/DDBJ databases">
        <authorList>
            <person name="Durkin A.S."/>
            <person name="Nelson K.E."/>
            <person name="Morrison M."/>
            <person name="Forsberg C.W."/>
            <person name="Wilson D.B."/>
            <person name="Russell J.B."/>
            <person name="Cann I.K.O."/>
            <person name="Mackie R.I."/>
            <person name="White B.A."/>
        </authorList>
    </citation>
    <scope>NUCLEOTIDE SEQUENCE</scope>
    <source>
        <strain evidence="4">S85</strain>
    </source>
</reference>
<dbReference type="InterPro" id="IPR003959">
    <property type="entry name" value="ATPase_AAA_core"/>
</dbReference>
<evidence type="ECO:0000313" key="6">
    <source>
        <dbReference type="Proteomes" id="UP000001497"/>
    </source>
</evidence>
<dbReference type="InterPro" id="IPR003593">
    <property type="entry name" value="AAA+_ATPase"/>
</dbReference>
<dbReference type="InterPro" id="IPR050168">
    <property type="entry name" value="AAA_ATPase_domain"/>
</dbReference>
<dbReference type="Pfam" id="PF00004">
    <property type="entry name" value="AAA"/>
    <property type="match status" value="2"/>
</dbReference>
<evidence type="ECO:0000259" key="2">
    <source>
        <dbReference type="SMART" id="SM00382"/>
    </source>
</evidence>
<feature type="domain" description="AAA+ ATPase" evidence="2">
    <location>
        <begin position="319"/>
        <end position="445"/>
    </location>
</feature>
<dbReference type="SUPFAM" id="SSF52540">
    <property type="entry name" value="P-loop containing nucleoside triphosphate hydrolases"/>
    <property type="match status" value="2"/>
</dbReference>
<accession>C9RJH9</accession>
<reference evidence="5" key="2">
    <citation type="submission" date="2010-08" db="EMBL/GenBank/DDBJ databases">
        <title>Complete sequence of Fibrobacter succinogenes subsp. succinogenes S85.</title>
        <authorList>
            <person name="Durkin A.S."/>
            <person name="Nelson K.E."/>
            <person name="Morrison M."/>
            <person name="Forsberg C.W."/>
            <person name="Wilson D.B."/>
            <person name="Russell J.B."/>
            <person name="Cann I.K.O."/>
            <person name="Mackie R.I."/>
            <person name="White B.A."/>
        </authorList>
    </citation>
    <scope>NUCLEOTIDE SEQUENCE [LARGE SCALE GENOMIC DNA]</scope>
    <source>
        <strain evidence="5">ATCC 19169 / S85</strain>
    </source>
</reference>
<dbReference type="Gene3D" id="3.40.50.300">
    <property type="entry name" value="P-loop containing nucleotide triphosphate hydrolases"/>
    <property type="match status" value="2"/>
</dbReference>
<protein>
    <submittedName>
        <fullName evidence="3">AAA ATPase central domain protein</fullName>
    </submittedName>
    <submittedName>
        <fullName evidence="4">ATPase, AAA family protein</fullName>
    </submittedName>
</protein>
<dbReference type="InterPro" id="IPR027417">
    <property type="entry name" value="P-loop_NTPase"/>
</dbReference>
<evidence type="ECO:0000313" key="4">
    <source>
        <dbReference type="EMBL" id="ADL24749.1"/>
    </source>
</evidence>
<name>C9RJH9_FIBSS</name>
<dbReference type="OrthoDB" id="9802352at2"/>
<organism evidence="4 5">
    <name type="scientific">Fibrobacter succinogenes (strain ATCC 19169 / S85)</name>
    <dbReference type="NCBI Taxonomy" id="59374"/>
    <lineage>
        <taxon>Bacteria</taxon>
        <taxon>Pseudomonadati</taxon>
        <taxon>Fibrobacterota</taxon>
        <taxon>Fibrobacteria</taxon>
        <taxon>Fibrobacterales</taxon>
        <taxon>Fibrobacteraceae</taxon>
        <taxon>Fibrobacter</taxon>
    </lineage>
</organism>
<feature type="domain" description="AAA+ ATPase" evidence="2">
    <location>
        <begin position="572"/>
        <end position="703"/>
    </location>
</feature>
<sequence length="774" mass="89146">MKKDYFKKVCKALQKRTENRLIGLNFITLKSYEYWIRMLRCTKKYPDASDSIAILPKENASRILERLAKHFKQKNNDEDKHPKSPKQSSHKRKIRIDNKLFDVEESDKSELYQDRQKTITKIREVLKNNSSIDAIRNVTGQNLDGEDIFNAPAQKIFFDGISKEMLKILKTTSSFDDPYQKRLDIIQKSFNLNPTEMEILIFAWIFRNKETCSALRNIVESNRHYESNYANTFTTLYPELQIENAILNKSTLKRMGILHNDLDTSERIALFLDGTSGSDLDSLYFKVYEGNSVPYKKLCNKNPKIEMAYDMLKHVDIGQGINIFLYGVEGTGKTELAKAIAKELKRPLVLTNTSIDGVNRESKESTSIQERMGSILYAATKYQNKRAILLVDEADIILNFCEKGALNFFLEQIKVPVIWISNNIRYIENSTRRRFDYSIEFERLDSEKRMEIWESVISEQDAKNMLSHKFVQQLASELSITAGGITQAIAGAKHLQEKGSKTPPEKAVRIIAEAQSNLLSLSREYVHRDRDTHAPNYILDALNIDTDMSKVMKVINSFNDKWKDFNDYDCPESLNTLFYGAPGTGKTELAKHIARTLDRKLIVKRASEILDCFVGGTEQNIRAMFHEAEEKKAILFLDEADSFLQERGGAEHRWEVTQVNELLTQMENFKGIFIAATNFNNNLDSASRRRFALKIKFNYLQPEGIEKVWQAFFPKVECPAAARELKSLAPGDFNAVYGSFRYYDESEISAENILQALRHEIECKDTREGRRMGL</sequence>
<dbReference type="CDD" id="cd19481">
    <property type="entry name" value="RecA-like_protease"/>
    <property type="match status" value="1"/>
</dbReference>
<dbReference type="Proteomes" id="UP000001497">
    <property type="component" value="Chromosome"/>
</dbReference>
<dbReference type="EMBL" id="CP001792">
    <property type="protein sequence ID" value="ACX75696.1"/>
    <property type="molecule type" value="Genomic_DNA"/>
</dbReference>
<dbReference type="KEGG" id="fsc:FSU_2638"/>
<feature type="region of interest" description="Disordered" evidence="1">
    <location>
        <begin position="71"/>
        <end position="92"/>
    </location>
</feature>
<dbReference type="GO" id="GO:0005524">
    <property type="term" value="F:ATP binding"/>
    <property type="evidence" value="ECO:0007669"/>
    <property type="project" value="InterPro"/>
</dbReference>
<dbReference type="AlphaFoldDB" id="C9RJH9"/>